<accession>A0A8X6WCE5</accession>
<dbReference type="InterPro" id="IPR036397">
    <property type="entry name" value="RNaseH_sf"/>
</dbReference>
<dbReference type="Gene3D" id="3.30.420.10">
    <property type="entry name" value="Ribonuclease H-like superfamily/Ribonuclease H"/>
    <property type="match status" value="1"/>
</dbReference>
<gene>
    <name evidence="1" type="ORF">TNCV_3557521</name>
</gene>
<name>A0A8X6WCE5_TRICX</name>
<keyword evidence="2" id="KW-1185">Reference proteome</keyword>
<comment type="caution">
    <text evidence="1">The sequence shown here is derived from an EMBL/GenBank/DDBJ whole genome shotgun (WGS) entry which is preliminary data.</text>
</comment>
<organism evidence="1 2">
    <name type="scientific">Trichonephila clavipes</name>
    <name type="common">Golden silk orbweaver</name>
    <name type="synonym">Nephila clavipes</name>
    <dbReference type="NCBI Taxonomy" id="2585209"/>
    <lineage>
        <taxon>Eukaryota</taxon>
        <taxon>Metazoa</taxon>
        <taxon>Ecdysozoa</taxon>
        <taxon>Arthropoda</taxon>
        <taxon>Chelicerata</taxon>
        <taxon>Arachnida</taxon>
        <taxon>Araneae</taxon>
        <taxon>Araneomorphae</taxon>
        <taxon>Entelegynae</taxon>
        <taxon>Araneoidea</taxon>
        <taxon>Nephilidae</taxon>
        <taxon>Trichonephila</taxon>
    </lineage>
</organism>
<dbReference type="AlphaFoldDB" id="A0A8X6WCE5"/>
<evidence type="ECO:0000313" key="2">
    <source>
        <dbReference type="Proteomes" id="UP000887159"/>
    </source>
</evidence>
<sequence length="129" mass="14824">MWSIVAQRVTHITPPEATPDQLWQRGEAVWSAVPKENIKSLFESITRLDNLKTQHYISQFLRLVTVPYLRGLGYIIFQQDNSRILFACLVLSNLNAQGVQPLPKEARSPNLSPIGNIWSWVAERLSFHR</sequence>
<dbReference type="EMBL" id="BMAU01021402">
    <property type="protein sequence ID" value="GFY32244.1"/>
    <property type="molecule type" value="Genomic_DNA"/>
</dbReference>
<dbReference type="GO" id="GO:0003676">
    <property type="term" value="F:nucleic acid binding"/>
    <property type="evidence" value="ECO:0007669"/>
    <property type="project" value="InterPro"/>
</dbReference>
<evidence type="ECO:0000313" key="1">
    <source>
        <dbReference type="EMBL" id="GFY32244.1"/>
    </source>
</evidence>
<protein>
    <submittedName>
        <fullName evidence="1">Uncharacterized protein</fullName>
    </submittedName>
</protein>
<proteinExistence type="predicted"/>
<reference evidence="1" key="1">
    <citation type="submission" date="2020-08" db="EMBL/GenBank/DDBJ databases">
        <title>Multicomponent nature underlies the extraordinary mechanical properties of spider dragline silk.</title>
        <authorList>
            <person name="Kono N."/>
            <person name="Nakamura H."/>
            <person name="Mori M."/>
            <person name="Yoshida Y."/>
            <person name="Ohtoshi R."/>
            <person name="Malay A.D."/>
            <person name="Moran D.A.P."/>
            <person name="Tomita M."/>
            <person name="Numata K."/>
            <person name="Arakawa K."/>
        </authorList>
    </citation>
    <scope>NUCLEOTIDE SEQUENCE</scope>
</reference>
<dbReference type="Proteomes" id="UP000887159">
    <property type="component" value="Unassembled WGS sequence"/>
</dbReference>